<keyword evidence="5" id="KW-0800">Toxin</keyword>
<dbReference type="Pfam" id="PF00013">
    <property type="entry name" value="KH_1"/>
    <property type="match status" value="1"/>
</dbReference>
<dbReference type="GO" id="GO:0005737">
    <property type="term" value="C:cytoplasm"/>
    <property type="evidence" value="ECO:0007669"/>
    <property type="project" value="TreeGrafter"/>
</dbReference>
<feature type="compositionally biased region" description="Low complexity" evidence="11">
    <location>
        <begin position="24"/>
        <end position="55"/>
    </location>
</feature>
<dbReference type="PANTHER" id="PTHR23206:SF8">
    <property type="entry name" value="ANKYRIN REPEAT AND KH DOMAIN-CONTAINING 1"/>
    <property type="match status" value="1"/>
</dbReference>
<feature type="compositionally biased region" description="Low complexity" evidence="11">
    <location>
        <begin position="1397"/>
        <end position="1414"/>
    </location>
</feature>
<organism evidence="13 14">
    <name type="scientific">Leptotrombidium deliense</name>
    <dbReference type="NCBI Taxonomy" id="299467"/>
    <lineage>
        <taxon>Eukaryota</taxon>
        <taxon>Metazoa</taxon>
        <taxon>Ecdysozoa</taxon>
        <taxon>Arthropoda</taxon>
        <taxon>Chelicerata</taxon>
        <taxon>Arachnida</taxon>
        <taxon>Acari</taxon>
        <taxon>Acariformes</taxon>
        <taxon>Trombidiformes</taxon>
        <taxon>Prostigmata</taxon>
        <taxon>Anystina</taxon>
        <taxon>Parasitengona</taxon>
        <taxon>Trombiculoidea</taxon>
        <taxon>Trombiculidae</taxon>
        <taxon>Leptotrombidium</taxon>
    </lineage>
</organism>
<feature type="region of interest" description="Disordered" evidence="11">
    <location>
        <begin position="235"/>
        <end position="296"/>
    </location>
</feature>
<keyword evidence="4" id="KW-0677">Repeat</keyword>
<feature type="compositionally biased region" description="Basic and acidic residues" evidence="11">
    <location>
        <begin position="947"/>
        <end position="970"/>
    </location>
</feature>
<dbReference type="PROSITE" id="PS50084">
    <property type="entry name" value="KH_TYPE_1"/>
    <property type="match status" value="1"/>
</dbReference>
<feature type="region of interest" description="Disordered" evidence="11">
    <location>
        <begin position="926"/>
        <end position="1080"/>
    </location>
</feature>
<dbReference type="PRINTS" id="PR01415">
    <property type="entry name" value="ANKYRIN"/>
</dbReference>
<dbReference type="SMART" id="SM00322">
    <property type="entry name" value="KH"/>
    <property type="match status" value="1"/>
</dbReference>
<dbReference type="SMART" id="SM00248">
    <property type="entry name" value="ANK"/>
    <property type="match status" value="10"/>
</dbReference>
<keyword evidence="10" id="KW-0694">RNA-binding</keyword>
<evidence type="ECO:0000256" key="1">
    <source>
        <dbReference type="ARBA" id="ARBA00004175"/>
    </source>
</evidence>
<dbReference type="Pfam" id="PF00023">
    <property type="entry name" value="Ank"/>
    <property type="match status" value="1"/>
</dbReference>
<evidence type="ECO:0000256" key="11">
    <source>
        <dbReference type="SAM" id="MobiDB-lite"/>
    </source>
</evidence>
<dbReference type="FunFam" id="1.25.40.20:FF:000012">
    <property type="entry name" value="ankyrin repeat domain-containing protein 17 isoform X1"/>
    <property type="match status" value="1"/>
</dbReference>
<feature type="repeat" description="ANK" evidence="9">
    <location>
        <begin position="674"/>
        <end position="706"/>
    </location>
</feature>
<feature type="compositionally biased region" description="Low complexity" evidence="11">
    <location>
        <begin position="235"/>
        <end position="256"/>
    </location>
</feature>
<protein>
    <submittedName>
        <fullName evidence="13">Ankyrin repeat domain-containing protein 17-like protein</fullName>
    </submittedName>
</protein>
<dbReference type="Pfam" id="PF12796">
    <property type="entry name" value="Ank_2"/>
    <property type="match status" value="3"/>
</dbReference>
<feature type="repeat" description="ANK" evidence="9">
    <location>
        <begin position="606"/>
        <end position="638"/>
    </location>
</feature>
<feature type="compositionally biased region" description="Polar residues" evidence="11">
    <location>
        <begin position="1039"/>
        <end position="1059"/>
    </location>
</feature>
<sequence>MSTWKQPLKTGDCVNFQMQSSTVPSSDLSASATSLAQQPTTEQISEVSSASATPVSADVTVSTVASQTILSNISPNTASGSGNRTRSKQTTKVKNTTVKQQTQLQPSSSQSIADNVEKMNLRNVMNNEQQQASLQSSTDLNQTIQSQQQYILSELAQSFSNLRQAKPEAFFQQSASHVKFDTPLPFLLPPLFELNSFSQSVGLQPQHQQTQSTQTLISSLPDVFDVKKPIGLQSQVTQQLSPQHQQTQSTQTSDIQNLENYSTSSNKQLAAKSSKSVKIGTKGNQNQTSIASNQQQNSPITSAALVPSLTSQQLQLNSSTGLVIAGATTANTAYGTLVPTSGVFALGAPAFPVTLSLSPTPSAASVTTSNNGAIYQQPLSLETTEVNASFLLKSHQRSLPDGAVSDFALGTSASHTVADNCFDGINYSNSSALFTNTVTSVPVGIESISFPQIPVSSATNNQTKMMTSNNLGTSSCSTNVGGSISTSVEQAIQNSLKIPQTSTVSVATVSTTVPAKPSSVPSPPPWYPPIDLDSQTDSNHDTALTLACAGGHEELVQLLLNRGANMEHRDKKGFTPLMLAATAGHANVCEILLSNNSDIEAQSERTKDTALSLACSSGRYEVVELLLSRGANKEHRNVSDYTPLSLAASGGYVNIIKLLLSHGAEINSRTGSKLGISPLMLAAMNGHAATVKLLLDMGSDINAQIETNRNTALTLACFQGRCEVVSLLLDRKANVEHRAKTGLTPLMEAASGGYVEVGRILLDKGADVNAPPVPSSRDTALTIAADKGHYRFVELLLQRGAQVDVKNKKGSSPLWLACNGGHLDVVQLLVNSGADIDSQDNRKVSCLMASFRKGHVKVVKWMVKHVTQFPSDQEMTRYLALISDKELMKKCNQCVDIIRQAKEKQAAEANKNATILLEEIDMERSREESRKLAAARRRERKRQKKKEKQEQLKAAKIAQESKEKKGKNNESKQTQLASKCERKEDESDFETDDDVDDSNDEEELISSIRQSPEKEQKRCESNKIQQTAKKKEVEKNRKNQQPTHLIDSIQQSQLPSSNTGKKREEKQKSPSSSKSTSKMDVEITTFNPSEDEVSSKLTDGLLPSTTHFIDLSVDVSKEIDKPLIHLKSPNTIIVKNSATVCNSGNASVSGGASKKVQKREEGWKEVVRRSKKVSVPANAISRVIGRAGCNINTVREISGAHIEVEKQKMQGDRQIIIKGSADATRHAQQLINGLVNEPEKELSQIIQQLGLNRPSSCNGEESFQRGGPLKSSSSTVISNSVNRVLNPVTSGVVKSASVTSVLSSSGYVSCSVTTTSSTRTTAAIPVRPTVSPANVAPPFANNNPVVNHAWGSSKTTLPPRLLASANSQSSHLCTSPKMEIQSSNAKTLVYNDSTNTAVTSSKAKTTSKSSQSNAVPKVKLMTNSDSKPNSLPFPGTVRPQSQPFSSSSRVSNVANKVQHQTKPFGNSCVHSNVGGSTATTVTTTTTSANTPPEYSPFNNLFSKVAQQSVWGQTKESHKPNFASVAASGISSVAASQQVTSITSSLTIPLPTTSEPEVTVDASKAPGYRGNLHVSPSNASLSSTPSSSTGSNFGPIGSGPRSAPCTPPLLAMSSHNTNRQSTPPSSNIASTPPPVNRTAVQEGYQQELNNSQNVSYSAHSVVSSTFQQSSSTNFASCISSQQMKSNAFNLAPGATVARTFTNTTYSQHAPVSSVGQIHPPLNGNECLNVNSMQPNAMNITGMSGSVQSSLNPNAPDFSSRSSTSFSNSQSTQQSNGSTIRGSQHHSQPRSMAFQDVIPNPQLQMQMRAAILAAGASLQMQTLQAQAAQAQAIQNRFQFGQSNFTPAAHHHQQAAAAAAAAASLGTPDFTPPSAETLRLLHTAISAFPAANAALHASTPQNMQQFGLMQTAINLRQQQTQARIPSGASINVQPQMAKECEASSTENHEERKLPRPIGTERAQKKNPGYATSNNQFGSTSVDVMQSGIWPFSEVNVEGGDWLQTPIPAESMTNVLPNSFHARNYRSIDDQQTDSAVEHPFLTNNATSAYANVSATPVVNGLPPQMVAQPNILYHNTNVAPSVANPNSTLQEAADYWTGKMPNVPGLGNGVSTQNTDHKLRVSSRVGKHGINIKRDSVYQQSQRI</sequence>
<feature type="region of interest" description="Disordered" evidence="11">
    <location>
        <begin position="1397"/>
        <end position="1447"/>
    </location>
</feature>
<dbReference type="InterPro" id="IPR036612">
    <property type="entry name" value="KH_dom_type_1_sf"/>
</dbReference>
<keyword evidence="5" id="KW-0528">Neurotoxin</keyword>
<dbReference type="EMBL" id="NCKV01001557">
    <property type="protein sequence ID" value="RWS28132.1"/>
    <property type="molecule type" value="Genomic_DNA"/>
</dbReference>
<feature type="compositionally biased region" description="Low complexity" evidence="11">
    <location>
        <begin position="1756"/>
        <end position="1777"/>
    </location>
</feature>
<dbReference type="InterPro" id="IPR002110">
    <property type="entry name" value="Ankyrin_rpt"/>
</dbReference>
<feature type="compositionally biased region" description="Polar residues" evidence="11">
    <location>
        <begin position="257"/>
        <end position="296"/>
    </location>
</feature>
<evidence type="ECO:0000313" key="14">
    <source>
        <dbReference type="Proteomes" id="UP000288716"/>
    </source>
</evidence>
<dbReference type="InterPro" id="IPR051631">
    <property type="entry name" value="Ankyrin-KH/SAM_domain"/>
</dbReference>
<feature type="compositionally biased region" description="Basic and acidic residues" evidence="11">
    <location>
        <begin position="1938"/>
        <end position="1950"/>
    </location>
</feature>
<dbReference type="Gene3D" id="3.30.1370.10">
    <property type="entry name" value="K Homology domain, type 1"/>
    <property type="match status" value="1"/>
</dbReference>
<dbReference type="STRING" id="299467.A0A443SKV6"/>
<dbReference type="GO" id="GO:0006887">
    <property type="term" value="P:exocytosis"/>
    <property type="evidence" value="ECO:0007669"/>
    <property type="project" value="UniProtKB-KW"/>
</dbReference>
<feature type="region of interest" description="Disordered" evidence="11">
    <location>
        <begin position="72"/>
        <end position="110"/>
    </location>
</feature>
<keyword evidence="3" id="KW-1052">Target cell membrane</keyword>
<keyword evidence="2" id="KW-0268">Exocytosis</keyword>
<dbReference type="Proteomes" id="UP000288716">
    <property type="component" value="Unassembled WGS sequence"/>
</dbReference>
<dbReference type="Pfam" id="PF13637">
    <property type="entry name" value="Ank_4"/>
    <property type="match status" value="1"/>
</dbReference>
<evidence type="ECO:0000256" key="8">
    <source>
        <dbReference type="ARBA" id="ARBA00023298"/>
    </source>
</evidence>
<dbReference type="CDD" id="cd22404">
    <property type="entry name" value="KH-I_MASK"/>
    <property type="match status" value="1"/>
</dbReference>
<feature type="region of interest" description="Disordered" evidence="11">
    <location>
        <begin position="1546"/>
        <end position="1635"/>
    </location>
</feature>
<name>A0A443SKV6_9ACAR</name>
<feature type="compositionally biased region" description="Low complexity" evidence="11">
    <location>
        <begin position="1437"/>
        <end position="1447"/>
    </location>
</feature>
<reference evidence="13 14" key="1">
    <citation type="journal article" date="2018" name="Gigascience">
        <title>Genomes of trombidid mites reveal novel predicted allergens and laterally-transferred genes associated with secondary metabolism.</title>
        <authorList>
            <person name="Dong X."/>
            <person name="Chaisiri K."/>
            <person name="Xia D."/>
            <person name="Armstrong S.D."/>
            <person name="Fang Y."/>
            <person name="Donnelly M.J."/>
            <person name="Kadowaki T."/>
            <person name="McGarry J.W."/>
            <person name="Darby A.C."/>
            <person name="Makepeace B.L."/>
        </authorList>
    </citation>
    <scope>NUCLEOTIDE SEQUENCE [LARGE SCALE GENOMIC DNA]</scope>
    <source>
        <strain evidence="13">UoL-UT</strain>
    </source>
</reference>
<dbReference type="GO" id="GO:0044231">
    <property type="term" value="C:host cell presynaptic membrane"/>
    <property type="evidence" value="ECO:0007669"/>
    <property type="project" value="UniProtKB-KW"/>
</dbReference>
<feature type="repeat" description="ANK" evidence="9">
    <location>
        <begin position="708"/>
        <end position="740"/>
    </location>
</feature>
<evidence type="ECO:0000256" key="5">
    <source>
        <dbReference type="ARBA" id="ARBA00023028"/>
    </source>
</evidence>
<dbReference type="GO" id="GO:0045087">
    <property type="term" value="P:innate immune response"/>
    <property type="evidence" value="ECO:0007669"/>
    <property type="project" value="TreeGrafter"/>
</dbReference>
<dbReference type="FunFam" id="1.25.40.20:FF:000156">
    <property type="entry name" value="ankyrin repeat and KH domain-containing protein 1-like isoform X6"/>
    <property type="match status" value="1"/>
</dbReference>
<feature type="compositionally biased region" description="Polar residues" evidence="11">
    <location>
        <begin position="1737"/>
        <end position="1751"/>
    </location>
</feature>
<feature type="repeat" description="ANK" evidence="9">
    <location>
        <begin position="776"/>
        <end position="808"/>
    </location>
</feature>
<dbReference type="GO" id="GO:0044218">
    <property type="term" value="C:other organism cell membrane"/>
    <property type="evidence" value="ECO:0007669"/>
    <property type="project" value="UniProtKB-KW"/>
</dbReference>
<accession>A0A443SKV6</accession>
<keyword evidence="8" id="KW-1053">Target membrane</keyword>
<dbReference type="OrthoDB" id="10071877at2759"/>
<keyword evidence="6 9" id="KW-0040">ANK repeat</keyword>
<feature type="compositionally biased region" description="Basic and acidic residues" evidence="11">
    <location>
        <begin position="1011"/>
        <end position="1021"/>
    </location>
</feature>
<keyword evidence="8" id="KW-0472">Membrane</keyword>
<dbReference type="PROSITE" id="PS50088">
    <property type="entry name" value="ANK_REPEAT"/>
    <property type="match status" value="9"/>
</dbReference>
<comment type="caution">
    <text evidence="13">The sequence shown here is derived from an EMBL/GenBank/DDBJ whole genome shotgun (WGS) entry which is preliminary data.</text>
</comment>
<gene>
    <name evidence="13" type="ORF">B4U80_06374</name>
</gene>
<feature type="compositionally biased region" description="Low complexity" evidence="11">
    <location>
        <begin position="1069"/>
        <end position="1078"/>
    </location>
</feature>
<feature type="compositionally biased region" description="Basic residues" evidence="11">
    <location>
        <begin position="933"/>
        <end position="946"/>
    </location>
</feature>
<feature type="repeat" description="ANK" evidence="9">
    <location>
        <begin position="572"/>
        <end position="604"/>
    </location>
</feature>
<dbReference type="InterPro" id="IPR036770">
    <property type="entry name" value="Ankyrin_rpt-contain_sf"/>
</dbReference>
<dbReference type="GO" id="GO:0010468">
    <property type="term" value="P:regulation of gene expression"/>
    <property type="evidence" value="ECO:0007669"/>
    <property type="project" value="UniProtKB-ARBA"/>
</dbReference>
<dbReference type="GO" id="GO:0003723">
    <property type="term" value="F:RNA binding"/>
    <property type="evidence" value="ECO:0007669"/>
    <property type="project" value="UniProtKB-UniRule"/>
</dbReference>
<dbReference type="SUPFAM" id="SSF48403">
    <property type="entry name" value="Ankyrin repeat"/>
    <property type="match status" value="1"/>
</dbReference>
<comment type="subcellular location">
    <subcellularLocation>
        <location evidence="1">Target cell membrane</location>
    </subcellularLocation>
</comment>
<evidence type="ECO:0000256" key="6">
    <source>
        <dbReference type="ARBA" id="ARBA00023043"/>
    </source>
</evidence>
<feature type="domain" description="K Homology" evidence="12">
    <location>
        <begin position="1167"/>
        <end position="1236"/>
    </location>
</feature>
<proteinExistence type="predicted"/>
<keyword evidence="5" id="KW-0638">Presynaptic neurotoxin</keyword>
<dbReference type="PANTHER" id="PTHR23206">
    <property type="entry name" value="MASK PROTEIN"/>
    <property type="match status" value="1"/>
</dbReference>
<evidence type="ECO:0000313" key="13">
    <source>
        <dbReference type="EMBL" id="RWS28132.1"/>
    </source>
</evidence>
<keyword evidence="14" id="KW-1185">Reference proteome</keyword>
<evidence type="ECO:0000256" key="3">
    <source>
        <dbReference type="ARBA" id="ARBA00022537"/>
    </source>
</evidence>
<feature type="compositionally biased region" description="Low complexity" evidence="11">
    <location>
        <begin position="92"/>
        <end position="110"/>
    </location>
</feature>
<feature type="repeat" description="ANK" evidence="9">
    <location>
        <begin position="809"/>
        <end position="841"/>
    </location>
</feature>
<dbReference type="InterPro" id="IPR004088">
    <property type="entry name" value="KH_dom_type_1"/>
</dbReference>
<keyword evidence="7" id="KW-0175">Coiled coil</keyword>
<dbReference type="Gene3D" id="1.25.40.20">
    <property type="entry name" value="Ankyrin repeat-containing domain"/>
    <property type="match status" value="4"/>
</dbReference>
<evidence type="ECO:0000256" key="10">
    <source>
        <dbReference type="PROSITE-ProRule" id="PRU00117"/>
    </source>
</evidence>
<evidence type="ECO:0000256" key="2">
    <source>
        <dbReference type="ARBA" id="ARBA00022483"/>
    </source>
</evidence>
<feature type="repeat" description="ANK" evidence="9">
    <location>
        <begin position="741"/>
        <end position="773"/>
    </location>
</feature>
<dbReference type="VEuPathDB" id="VectorBase:LDEU003909"/>
<feature type="region of interest" description="Disordered" evidence="11">
    <location>
        <begin position="23"/>
        <end position="55"/>
    </location>
</feature>
<dbReference type="FunFam" id="1.25.40.20:FF:000055">
    <property type="entry name" value="ankyrin repeat domain-containing protein 17 isoform X2"/>
    <property type="match status" value="1"/>
</dbReference>
<feature type="compositionally biased region" description="Polar residues" evidence="11">
    <location>
        <begin position="1612"/>
        <end position="1629"/>
    </location>
</feature>
<evidence type="ECO:0000256" key="4">
    <source>
        <dbReference type="ARBA" id="ARBA00022737"/>
    </source>
</evidence>
<feature type="region of interest" description="Disordered" evidence="11">
    <location>
        <begin position="1938"/>
        <end position="1974"/>
    </location>
</feature>
<evidence type="ECO:0000259" key="12">
    <source>
        <dbReference type="SMART" id="SM00322"/>
    </source>
</evidence>
<feature type="compositionally biased region" description="Low complexity" evidence="11">
    <location>
        <begin position="1574"/>
        <end position="1591"/>
    </location>
</feature>
<dbReference type="PROSITE" id="PS50297">
    <property type="entry name" value="ANK_REP_REGION"/>
    <property type="match status" value="8"/>
</dbReference>
<evidence type="ECO:0000256" key="9">
    <source>
        <dbReference type="PROSITE-ProRule" id="PRU00023"/>
    </source>
</evidence>
<feature type="compositionally biased region" description="Acidic residues" evidence="11">
    <location>
        <begin position="986"/>
        <end position="1004"/>
    </location>
</feature>
<feature type="compositionally biased region" description="Polar residues" evidence="11">
    <location>
        <begin position="72"/>
        <end position="84"/>
    </location>
</feature>
<dbReference type="InterPro" id="IPR004087">
    <property type="entry name" value="KH_dom"/>
</dbReference>
<dbReference type="InterPro" id="IPR047373">
    <property type="entry name" value="KH-I_MASK"/>
</dbReference>
<evidence type="ECO:0000256" key="7">
    <source>
        <dbReference type="ARBA" id="ARBA00023054"/>
    </source>
</evidence>
<dbReference type="SUPFAM" id="SSF54791">
    <property type="entry name" value="Eukaryotic type KH-domain (KH-domain type I)"/>
    <property type="match status" value="1"/>
</dbReference>
<feature type="region of interest" description="Disordered" evidence="11">
    <location>
        <begin position="1737"/>
        <end position="1789"/>
    </location>
</feature>
<feature type="repeat" description="ANK" evidence="9">
    <location>
        <begin position="639"/>
        <end position="671"/>
    </location>
</feature>
<feature type="repeat" description="ANK" evidence="9">
    <location>
        <begin position="539"/>
        <end position="571"/>
    </location>
</feature>